<evidence type="ECO:0000256" key="3">
    <source>
        <dbReference type="ARBA" id="ARBA00022679"/>
    </source>
</evidence>
<evidence type="ECO:0000256" key="6">
    <source>
        <dbReference type="ARBA" id="ARBA00023136"/>
    </source>
</evidence>
<protein>
    <submittedName>
        <fullName evidence="9">Phosphoethanolamine transferase</fullName>
    </submittedName>
</protein>
<feature type="transmembrane region" description="Helical" evidence="7">
    <location>
        <begin position="137"/>
        <end position="157"/>
    </location>
</feature>
<sequence>MTHKAKNLNIAQFFSNPFYDKRFFHAFLVLFWLNFIVLFYSHYMVLQTRFDFYFFVSFGYRILMFCLTYIALLSLIYWTHLRALQNLLLGFLLLCSAFCFIIEIFVLYNFDTPINPYLMLVAFESNPQEATEFLQTYASWFLCAVYVLALISVFLLYRIKTPDNLKFLKWLYLVILISVVIVHITRMRPSSPDLRYSDMINHIYTTTDDTFKKTYAAFKEYQKIQEQFDSIFTDLQVQKAQNPIDNIVLVIGESTQRGKLSLYGYPLPTTPLLDNLKDSKPNNLFVFSDVISPHAHTHQALSLSLTLANKDSQKQWYEYLNLIDALKLGGYHTISISNQEQLSMFGNAVATILKRADEAIFVHSGDSFDLSKHDEAILPLLDKYIAPPPQQKIQTFFALHLMGTHARYENRYPTSFKIFSARDIDAPDFADKSQIAAYLNATLYGDFILSEIIKRFERSDSIVIYFSDHGEEIYDFRNFIGHSDSKISRFMV</sequence>
<dbReference type="SUPFAM" id="SSF53649">
    <property type="entry name" value="Alkaline phosphatase-like"/>
    <property type="match status" value="1"/>
</dbReference>
<keyword evidence="2" id="KW-1003">Cell membrane</keyword>
<dbReference type="GO" id="GO:0016776">
    <property type="term" value="F:phosphotransferase activity, phosphate group as acceptor"/>
    <property type="evidence" value="ECO:0007669"/>
    <property type="project" value="TreeGrafter"/>
</dbReference>
<feature type="domain" description="Sulfatase N-terminal" evidence="8">
    <location>
        <begin position="246"/>
        <end position="475"/>
    </location>
</feature>
<proteinExistence type="predicted"/>
<evidence type="ECO:0000256" key="7">
    <source>
        <dbReference type="SAM" id="Phobius"/>
    </source>
</evidence>
<comment type="caution">
    <text evidence="9">The sequence shown here is derived from an EMBL/GenBank/DDBJ whole genome shotgun (WGS) entry which is preliminary data.</text>
</comment>
<feature type="transmembrane region" description="Helical" evidence="7">
    <location>
        <begin position="23"/>
        <end position="46"/>
    </location>
</feature>
<dbReference type="Pfam" id="PF00884">
    <property type="entry name" value="Sulfatase"/>
    <property type="match status" value="1"/>
</dbReference>
<dbReference type="InterPro" id="IPR000917">
    <property type="entry name" value="Sulfatase_N"/>
</dbReference>
<dbReference type="RefSeq" id="WP_138129871.1">
    <property type="nucleotide sequence ID" value="NZ_JRMQ02000038.1"/>
</dbReference>
<evidence type="ECO:0000256" key="4">
    <source>
        <dbReference type="ARBA" id="ARBA00022692"/>
    </source>
</evidence>
<feature type="transmembrane region" description="Helical" evidence="7">
    <location>
        <begin position="169"/>
        <end position="187"/>
    </location>
</feature>
<comment type="subcellular location">
    <subcellularLocation>
        <location evidence="1">Cell membrane</location>
        <topology evidence="1">Multi-pass membrane protein</topology>
    </subcellularLocation>
</comment>
<accession>A0A4U8TEM5</accession>
<keyword evidence="6 7" id="KW-0472">Membrane</keyword>
<evidence type="ECO:0000256" key="1">
    <source>
        <dbReference type="ARBA" id="ARBA00004651"/>
    </source>
</evidence>
<feature type="transmembrane region" description="Helical" evidence="7">
    <location>
        <begin position="52"/>
        <end position="75"/>
    </location>
</feature>
<feature type="non-terminal residue" evidence="9">
    <location>
        <position position="492"/>
    </location>
</feature>
<name>A0A4U8TEM5_9HELI</name>
<dbReference type="InterPro" id="IPR058130">
    <property type="entry name" value="PEA_transf_C"/>
</dbReference>
<evidence type="ECO:0000256" key="2">
    <source>
        <dbReference type="ARBA" id="ARBA00022475"/>
    </source>
</evidence>
<keyword evidence="4 7" id="KW-0812">Transmembrane</keyword>
<keyword evidence="5 7" id="KW-1133">Transmembrane helix</keyword>
<evidence type="ECO:0000259" key="8">
    <source>
        <dbReference type="Pfam" id="PF00884"/>
    </source>
</evidence>
<dbReference type="InterPro" id="IPR017850">
    <property type="entry name" value="Alkaline_phosphatase_core_sf"/>
</dbReference>
<keyword evidence="10" id="KW-1185">Reference proteome</keyword>
<dbReference type="Gene3D" id="3.40.720.10">
    <property type="entry name" value="Alkaline Phosphatase, subunit A"/>
    <property type="match status" value="1"/>
</dbReference>
<dbReference type="CDD" id="cd16017">
    <property type="entry name" value="LptA"/>
    <property type="match status" value="1"/>
</dbReference>
<dbReference type="InterPro" id="IPR040423">
    <property type="entry name" value="PEA_transferase"/>
</dbReference>
<dbReference type="AlphaFoldDB" id="A0A4U8TEM5"/>
<evidence type="ECO:0000313" key="10">
    <source>
        <dbReference type="Proteomes" id="UP000029707"/>
    </source>
</evidence>
<evidence type="ECO:0000256" key="5">
    <source>
        <dbReference type="ARBA" id="ARBA00022989"/>
    </source>
</evidence>
<evidence type="ECO:0000313" key="9">
    <source>
        <dbReference type="EMBL" id="TLD98499.1"/>
    </source>
</evidence>
<dbReference type="EMBL" id="JRMQ02000038">
    <property type="protein sequence ID" value="TLD98499.1"/>
    <property type="molecule type" value="Genomic_DNA"/>
</dbReference>
<reference evidence="9 10" key="1">
    <citation type="journal article" date="2014" name="Genome Announc.">
        <title>Draft genome sequences of eight enterohepatic helicobacter species isolated from both laboratory and wild rodents.</title>
        <authorList>
            <person name="Sheh A."/>
            <person name="Shen Z."/>
            <person name="Fox J.G."/>
        </authorList>
    </citation>
    <scope>NUCLEOTIDE SEQUENCE [LARGE SCALE GENOMIC DNA]</scope>
    <source>
        <strain evidence="9 10">MIT 01-6451</strain>
    </source>
</reference>
<dbReference type="OrthoDB" id="9786870at2"/>
<dbReference type="PANTHER" id="PTHR30443:SF0">
    <property type="entry name" value="PHOSPHOETHANOLAMINE TRANSFERASE EPTA"/>
    <property type="match status" value="1"/>
</dbReference>
<dbReference type="PANTHER" id="PTHR30443">
    <property type="entry name" value="INNER MEMBRANE PROTEIN"/>
    <property type="match status" value="1"/>
</dbReference>
<gene>
    <name evidence="9" type="ORF">LS65_009655</name>
</gene>
<dbReference type="GO" id="GO:0005886">
    <property type="term" value="C:plasma membrane"/>
    <property type="evidence" value="ECO:0007669"/>
    <property type="project" value="UniProtKB-SubCell"/>
</dbReference>
<organism evidence="9 10">
    <name type="scientific">Helicobacter japonicus</name>
    <dbReference type="NCBI Taxonomy" id="425400"/>
    <lineage>
        <taxon>Bacteria</taxon>
        <taxon>Pseudomonadati</taxon>
        <taxon>Campylobacterota</taxon>
        <taxon>Epsilonproteobacteria</taxon>
        <taxon>Campylobacterales</taxon>
        <taxon>Helicobacteraceae</taxon>
        <taxon>Helicobacter</taxon>
    </lineage>
</organism>
<dbReference type="GO" id="GO:0009244">
    <property type="term" value="P:lipopolysaccharide core region biosynthetic process"/>
    <property type="evidence" value="ECO:0007669"/>
    <property type="project" value="TreeGrafter"/>
</dbReference>
<keyword evidence="3 9" id="KW-0808">Transferase</keyword>
<dbReference type="Proteomes" id="UP000029707">
    <property type="component" value="Unassembled WGS sequence"/>
</dbReference>
<feature type="transmembrane region" description="Helical" evidence="7">
    <location>
        <begin position="87"/>
        <end position="110"/>
    </location>
</feature>